<feature type="domain" description="Sulfatase-modifying factor enzyme-like" evidence="7">
    <location>
        <begin position="731"/>
        <end position="983"/>
    </location>
</feature>
<evidence type="ECO:0000259" key="9">
    <source>
        <dbReference type="Pfam" id="PF12867"/>
    </source>
</evidence>
<keyword evidence="4" id="KW-0408">Iron</keyword>
<feature type="region of interest" description="Disordered" evidence="6">
    <location>
        <begin position="1"/>
        <end position="27"/>
    </location>
</feature>
<comment type="caution">
    <text evidence="10">The sequence shown here is derived from an EMBL/GenBank/DDBJ whole genome shotgun (WGS) entry which is preliminary data.</text>
</comment>
<dbReference type="InterPro" id="IPR016187">
    <property type="entry name" value="CTDL_fold"/>
</dbReference>
<name>A0AA38H9C0_9TREE</name>
<organism evidence="10 11">
    <name type="scientific">Dioszegia hungarica</name>
    <dbReference type="NCBI Taxonomy" id="4972"/>
    <lineage>
        <taxon>Eukaryota</taxon>
        <taxon>Fungi</taxon>
        <taxon>Dikarya</taxon>
        <taxon>Basidiomycota</taxon>
        <taxon>Agaricomycotina</taxon>
        <taxon>Tremellomycetes</taxon>
        <taxon>Tremellales</taxon>
        <taxon>Bulleribasidiaceae</taxon>
        <taxon>Dioszegia</taxon>
    </lineage>
</organism>
<dbReference type="InterPro" id="IPR042095">
    <property type="entry name" value="SUMF_sf"/>
</dbReference>
<evidence type="ECO:0000313" key="10">
    <source>
        <dbReference type="EMBL" id="KAI9636277.1"/>
    </source>
</evidence>
<evidence type="ECO:0000256" key="5">
    <source>
        <dbReference type="ARBA" id="ARBA00037882"/>
    </source>
</evidence>
<feature type="compositionally biased region" description="Polar residues" evidence="6">
    <location>
        <begin position="1"/>
        <end position="12"/>
    </location>
</feature>
<dbReference type="PANTHER" id="PTHR43397:SF1">
    <property type="entry name" value="ERGOTHIONEINE BIOSYNTHESIS PROTEIN 1"/>
    <property type="match status" value="1"/>
</dbReference>
<dbReference type="SUPFAM" id="SSF109854">
    <property type="entry name" value="DinB/YfiT-like putative metalloenzymes"/>
    <property type="match status" value="1"/>
</dbReference>
<feature type="domain" description="DinB-like" evidence="9">
    <location>
        <begin position="563"/>
        <end position="694"/>
    </location>
</feature>
<evidence type="ECO:0000256" key="4">
    <source>
        <dbReference type="ARBA" id="ARBA00023004"/>
    </source>
</evidence>
<evidence type="ECO:0000256" key="1">
    <source>
        <dbReference type="ARBA" id="ARBA00022603"/>
    </source>
</evidence>
<evidence type="ECO:0000256" key="6">
    <source>
        <dbReference type="SAM" id="MobiDB-lite"/>
    </source>
</evidence>
<evidence type="ECO:0000256" key="3">
    <source>
        <dbReference type="ARBA" id="ARBA00023002"/>
    </source>
</evidence>
<comment type="pathway">
    <text evidence="5">Amino-acid biosynthesis; ergothioneine biosynthesis.</text>
</comment>
<feature type="domain" description="Histidine-specific methyltransferase SAM-dependent" evidence="8">
    <location>
        <begin position="57"/>
        <end position="105"/>
    </location>
</feature>
<accession>A0AA38H9C0</accession>
<dbReference type="PANTHER" id="PTHR43397">
    <property type="entry name" value="ERGOTHIONEINE BIOSYNTHESIS PROTEIN 1"/>
    <property type="match status" value="1"/>
</dbReference>
<dbReference type="InterPro" id="IPR005532">
    <property type="entry name" value="SUMF_dom"/>
</dbReference>
<keyword evidence="2" id="KW-0808">Transferase</keyword>
<dbReference type="AlphaFoldDB" id="A0AA38H9C0"/>
<evidence type="ECO:0000256" key="2">
    <source>
        <dbReference type="ARBA" id="ARBA00022679"/>
    </source>
</evidence>
<sequence length="986" mass="109639">MVQRTTIYTLPSKNGGGAETDDASGSGLRDEIEAGLMGTGEVTVPGEQEEDKQWAFKRSVPTVVLYDEQGLRLYDRITAQAPEYYLFPDELNLLRNHGPEIARSMGFPERKKLEQELEQEHRPASPWKPARWGDAAVGKWNNGVNGEQGMGGGFERGYDVVELGAGALRKTAHLLTALAGTLPDKTPDKIPITYHPLDLSYPELDRVLGEMDEAYGDKLAGKVECIGLHGDYNAGLQFIKDGKLSALRAKKESSPDSIGPVTPQTANMELGSPTEADLVTPPPTACPPQSAGIVDPNNTSDDVDLSQTNDKWTRPESPKSIHLPNAVTSTEATSRPLHIVFLGSSLGNFPREAAAPFLGSLPLHDGDTLLLGLDGRPAPGEEGRRKVEVAYNDPAGHTRAFEEHGWKIVERELGLRDVPGVEFVGRYNEALGRHEAYFRSKAEQTIHLPGSGKDVKLEKDELLNIEWSYKYSHGEALDLFQAADLRVINSWKAPDSEYRLWLLERPHARFSAAPIIEKNTVSSTPVQDVALAAPEESKTAACQGVPKWSDWQAMWKVWDHITLGMIPEAMLHTKPIDLRHICLFYIGHIPTFLDIYLTRLTDGKPSHPEFFKDIFERGIDPDVDDPTKIHSHSEVPVEEADWPALREILAFRDRVRLRVRDVYQALNDGSMPLDRRAGRTLFMTYEHEAMHAETLLYMLIQSAATRPPTCLATPQWDVLAKRWAIEAASNANEIVSLPAGQVEIGHDDAEDEDEQYTSPDAWAGHEFGWDPENPRISVQTPAFKIDTLPISNGDYLDFAGKTGLVLTKDSAPASWVQEDGEWRVRTLYGPVGFDVAGRWPVQASKNELEAYARWKGGRLPSEAELRAFWAHENGARPAGQRANVGFKNWHPIPAEKTMIDNAGKKLHGHNGGVWEWTTTEFQPLEGYTPSKLYPGYSSDFFDGKHFVVLGGSYATIPKMAERSSFRNWYQGNYRFSFVGGRVAYDA</sequence>
<protein>
    <recommendedName>
        <fullName evidence="12">Sulfatase-modifying factor enzyme domain-containing protein</fullName>
    </recommendedName>
</protein>
<dbReference type="Pfam" id="PF12867">
    <property type="entry name" value="DinB_2"/>
    <property type="match status" value="1"/>
</dbReference>
<feature type="region of interest" description="Disordered" evidence="6">
    <location>
        <begin position="285"/>
        <end position="322"/>
    </location>
</feature>
<dbReference type="Gene3D" id="3.40.50.150">
    <property type="entry name" value="Vaccinia Virus protein VP39"/>
    <property type="match status" value="2"/>
</dbReference>
<dbReference type="EMBL" id="JAKWFO010000005">
    <property type="protein sequence ID" value="KAI9636277.1"/>
    <property type="molecule type" value="Genomic_DNA"/>
</dbReference>
<dbReference type="SUPFAM" id="SSF56436">
    <property type="entry name" value="C-type lectin-like"/>
    <property type="match status" value="1"/>
</dbReference>
<feature type="domain" description="Histidine-specific methyltransferase SAM-dependent" evidence="8">
    <location>
        <begin position="159"/>
        <end position="240"/>
    </location>
</feature>
<gene>
    <name evidence="10" type="ORF">MKK02DRAFT_25530</name>
</gene>
<dbReference type="Gene3D" id="3.90.1580.10">
    <property type="entry name" value="paralog of FGE (formylglycine-generating enzyme)"/>
    <property type="match status" value="1"/>
</dbReference>
<keyword evidence="1" id="KW-0489">Methyltransferase</keyword>
<dbReference type="InterPro" id="IPR019257">
    <property type="entry name" value="MeTrfase_dom"/>
</dbReference>
<dbReference type="InterPro" id="IPR051128">
    <property type="entry name" value="EgtD_Methyltrsf_superfamily"/>
</dbReference>
<dbReference type="Pfam" id="PF10017">
    <property type="entry name" value="Methyltransf_33"/>
    <property type="match status" value="3"/>
</dbReference>
<feature type="compositionally biased region" description="Polar residues" evidence="6">
    <location>
        <begin position="296"/>
        <end position="310"/>
    </location>
</feature>
<proteinExistence type="predicted"/>
<evidence type="ECO:0000259" key="7">
    <source>
        <dbReference type="Pfam" id="PF03781"/>
    </source>
</evidence>
<evidence type="ECO:0008006" key="12">
    <source>
        <dbReference type="Google" id="ProtNLM"/>
    </source>
</evidence>
<dbReference type="GO" id="GO:0008168">
    <property type="term" value="F:methyltransferase activity"/>
    <property type="evidence" value="ECO:0007669"/>
    <property type="project" value="UniProtKB-KW"/>
</dbReference>
<reference evidence="10" key="1">
    <citation type="journal article" date="2022" name="G3 (Bethesda)">
        <title>High quality genome of the basidiomycete yeast Dioszegia hungarica PDD-24b-2 isolated from cloud water.</title>
        <authorList>
            <person name="Jarrige D."/>
            <person name="Haridas S."/>
            <person name="Bleykasten-Grosshans C."/>
            <person name="Joly M."/>
            <person name="Nadalig T."/>
            <person name="Sancelme M."/>
            <person name="Vuilleumier S."/>
            <person name="Grigoriev I.V."/>
            <person name="Amato P."/>
            <person name="Bringel F."/>
        </authorList>
    </citation>
    <scope>NUCLEOTIDE SEQUENCE</scope>
    <source>
        <strain evidence="10">PDD-24b-2</strain>
    </source>
</reference>
<keyword evidence="11" id="KW-1185">Reference proteome</keyword>
<feature type="domain" description="Histidine-specific methyltransferase SAM-dependent" evidence="8">
    <location>
        <begin position="332"/>
        <end position="504"/>
    </location>
</feature>
<keyword evidence="3" id="KW-0560">Oxidoreductase</keyword>
<dbReference type="InterPro" id="IPR034660">
    <property type="entry name" value="DinB/YfiT-like"/>
</dbReference>
<dbReference type="GeneID" id="77726257"/>
<dbReference type="GO" id="GO:0032259">
    <property type="term" value="P:methylation"/>
    <property type="evidence" value="ECO:0007669"/>
    <property type="project" value="UniProtKB-KW"/>
</dbReference>
<evidence type="ECO:0000313" key="11">
    <source>
        <dbReference type="Proteomes" id="UP001164286"/>
    </source>
</evidence>
<dbReference type="Pfam" id="PF03781">
    <property type="entry name" value="FGE-sulfatase"/>
    <property type="match status" value="1"/>
</dbReference>
<dbReference type="RefSeq" id="XP_052946054.1">
    <property type="nucleotide sequence ID" value="XM_053087056.1"/>
</dbReference>
<dbReference type="InterPro" id="IPR029063">
    <property type="entry name" value="SAM-dependent_MTases_sf"/>
</dbReference>
<dbReference type="InterPro" id="IPR024775">
    <property type="entry name" value="DinB-like"/>
</dbReference>
<dbReference type="Proteomes" id="UP001164286">
    <property type="component" value="Unassembled WGS sequence"/>
</dbReference>
<evidence type="ECO:0000259" key="8">
    <source>
        <dbReference type="Pfam" id="PF10017"/>
    </source>
</evidence>